<dbReference type="Pfam" id="PF13624">
    <property type="entry name" value="SurA_N_3"/>
    <property type="match status" value="1"/>
</dbReference>
<dbReference type="InterPro" id="IPR027304">
    <property type="entry name" value="Trigger_fact/SurA_dom_sf"/>
</dbReference>
<keyword evidence="6 13" id="KW-0472">Membrane</keyword>
<keyword evidence="7" id="KW-0143">Chaperone</keyword>
<keyword evidence="12" id="KW-0697">Rotamase</keyword>
<dbReference type="Pfam" id="PF13616">
    <property type="entry name" value="Rotamase_3"/>
    <property type="match status" value="1"/>
</dbReference>
<keyword evidence="16" id="KW-1185">Reference proteome</keyword>
<reference evidence="15 16" key="1">
    <citation type="submission" date="2016-10" db="EMBL/GenBank/DDBJ databases">
        <authorList>
            <person name="de Groot N.N."/>
        </authorList>
    </citation>
    <scope>NUCLEOTIDE SEQUENCE [LARGE SCALE GENOMIC DNA]</scope>
    <source>
        <strain evidence="15 16">ATCC 35958</strain>
    </source>
</reference>
<evidence type="ECO:0000256" key="1">
    <source>
        <dbReference type="ARBA" id="ARBA00004382"/>
    </source>
</evidence>
<dbReference type="AlphaFoldDB" id="A0A1H9DHD8"/>
<keyword evidence="3" id="KW-0997">Cell inner membrane</keyword>
<dbReference type="InterPro" id="IPR023058">
    <property type="entry name" value="PPIase_PpiC_CS"/>
</dbReference>
<sequence length="639" mass="70596">MFESIRKHSKLAMILLFLLIIPSFILVGIDSTYFSGSSPAVAVVDGHEITQTDWDNAHRQESERLRAQQPNINAALLDTPEARYATLERLVRERVLQAATHKSHLVASDAQLARHLSDIPQIAALRQPDGKLNIEGYKALVATQGLTPEGFEAAMRQELAVNQVLGGVSDTVFSTPAQTKVTLDALLQRREVQLVEFKPASFAAKVEQSPELLEAYYKANVAQFQQPEQASMEYVVLDLASVAAGLTLNEADLRTYYQENLARLAGKEERRARHILINAAKDTPAPERDKAKARAEELLAQLRKAPASFAELAKKSSQDTGSAIQGGDLGFFARGAMVKPFEDAAFALKKDEISELVESEFGYHIIQLTDIKTPRQPSFDELRPRLEAEMRQQQAQRKFAEVAETFSNTVYEQAESLQPVADKLGLKVQTANKVQRKPVPGATGVLANEKFLAALFSEDSISHKRNTEALELGSNQLVAGRITAHQAASTLAFDAVRPQVQKLYVAEKSAELARKEGEARLAAWQVKPETATGLSAPLVLSRDQRQNQAPVLLDAVLSAKTDKLPAWVGVDVGSSGYTLARINRVLPREASEATIEAQRQQQYMQWLTMAETQAYYDFLKTRFKVQMKAPRPAATTEKN</sequence>
<dbReference type="EMBL" id="FOGD01000001">
    <property type="protein sequence ID" value="SEQ12801.1"/>
    <property type="molecule type" value="Genomic_DNA"/>
</dbReference>
<dbReference type="Gene3D" id="1.10.4030.10">
    <property type="entry name" value="Porin chaperone SurA, peptide-binding domain"/>
    <property type="match status" value="1"/>
</dbReference>
<evidence type="ECO:0000256" key="3">
    <source>
        <dbReference type="ARBA" id="ARBA00022519"/>
    </source>
</evidence>
<keyword evidence="5 13" id="KW-1133">Transmembrane helix</keyword>
<dbReference type="Proteomes" id="UP000199766">
    <property type="component" value="Unassembled WGS sequence"/>
</dbReference>
<evidence type="ECO:0000313" key="16">
    <source>
        <dbReference type="Proteomes" id="UP000199766"/>
    </source>
</evidence>
<name>A0A1H9DHD8_9BURK</name>
<gene>
    <name evidence="15" type="ORF">SAMN02982919_00036</name>
</gene>
<dbReference type="SUPFAM" id="SSF54534">
    <property type="entry name" value="FKBP-like"/>
    <property type="match status" value="1"/>
</dbReference>
<proteinExistence type="inferred from homology"/>
<dbReference type="PROSITE" id="PS01096">
    <property type="entry name" value="PPIC_PPIASE_1"/>
    <property type="match status" value="1"/>
</dbReference>
<dbReference type="PANTHER" id="PTHR47529:SF1">
    <property type="entry name" value="PERIPLASMIC CHAPERONE PPID"/>
    <property type="match status" value="1"/>
</dbReference>
<evidence type="ECO:0000256" key="11">
    <source>
        <dbReference type="ARBA" id="ARBA00042775"/>
    </source>
</evidence>
<dbReference type="PROSITE" id="PS50198">
    <property type="entry name" value="PPIC_PPIASE_2"/>
    <property type="match status" value="1"/>
</dbReference>
<evidence type="ECO:0000256" key="8">
    <source>
        <dbReference type="ARBA" id="ARBA00023235"/>
    </source>
</evidence>
<evidence type="ECO:0000259" key="14">
    <source>
        <dbReference type="PROSITE" id="PS50198"/>
    </source>
</evidence>
<organism evidence="15 16">
    <name type="scientific">Giesbergeria anulus</name>
    <dbReference type="NCBI Taxonomy" id="180197"/>
    <lineage>
        <taxon>Bacteria</taxon>
        <taxon>Pseudomonadati</taxon>
        <taxon>Pseudomonadota</taxon>
        <taxon>Betaproteobacteria</taxon>
        <taxon>Burkholderiales</taxon>
        <taxon>Comamonadaceae</taxon>
        <taxon>Giesbergeria</taxon>
    </lineage>
</organism>
<feature type="domain" description="PpiC" evidence="14">
    <location>
        <begin position="267"/>
        <end position="370"/>
    </location>
</feature>
<evidence type="ECO:0000256" key="9">
    <source>
        <dbReference type="ARBA" id="ARBA00038408"/>
    </source>
</evidence>
<dbReference type="InterPro" id="IPR046357">
    <property type="entry name" value="PPIase_dom_sf"/>
</dbReference>
<evidence type="ECO:0000256" key="6">
    <source>
        <dbReference type="ARBA" id="ARBA00023136"/>
    </source>
</evidence>
<evidence type="ECO:0000256" key="2">
    <source>
        <dbReference type="ARBA" id="ARBA00022475"/>
    </source>
</evidence>
<dbReference type="GO" id="GO:0003755">
    <property type="term" value="F:peptidyl-prolyl cis-trans isomerase activity"/>
    <property type="evidence" value="ECO:0007669"/>
    <property type="project" value="UniProtKB-KW"/>
</dbReference>
<evidence type="ECO:0000313" key="15">
    <source>
        <dbReference type="EMBL" id="SEQ12801.1"/>
    </source>
</evidence>
<dbReference type="Gene3D" id="3.10.50.40">
    <property type="match status" value="1"/>
</dbReference>
<dbReference type="RefSeq" id="WP_091450962.1">
    <property type="nucleotide sequence ID" value="NZ_FOGD01000001.1"/>
</dbReference>
<dbReference type="STRING" id="180197.SAMN02982919_00036"/>
<comment type="similarity">
    <text evidence="9">Belongs to the PpiD chaperone family.</text>
</comment>
<evidence type="ECO:0000256" key="4">
    <source>
        <dbReference type="ARBA" id="ARBA00022692"/>
    </source>
</evidence>
<dbReference type="OrthoDB" id="9812372at2"/>
<dbReference type="InterPro" id="IPR052029">
    <property type="entry name" value="PpiD_chaperone"/>
</dbReference>
<evidence type="ECO:0000256" key="7">
    <source>
        <dbReference type="ARBA" id="ARBA00023186"/>
    </source>
</evidence>
<comment type="subcellular location">
    <subcellularLocation>
        <location evidence="1">Cell inner membrane</location>
        <topology evidence="1">Single-pass type II membrane protein</topology>
        <orientation evidence="1">Periplasmic side</orientation>
    </subcellularLocation>
</comment>
<dbReference type="SUPFAM" id="SSF109998">
    <property type="entry name" value="Triger factor/SurA peptide-binding domain-like"/>
    <property type="match status" value="1"/>
</dbReference>
<dbReference type="InterPro" id="IPR000297">
    <property type="entry name" value="PPIase_PpiC"/>
</dbReference>
<accession>A0A1H9DHD8</accession>
<evidence type="ECO:0000256" key="10">
    <source>
        <dbReference type="ARBA" id="ARBA00040743"/>
    </source>
</evidence>
<evidence type="ECO:0000256" key="13">
    <source>
        <dbReference type="SAM" id="Phobius"/>
    </source>
</evidence>
<dbReference type="PANTHER" id="PTHR47529">
    <property type="entry name" value="PEPTIDYL-PROLYL CIS-TRANS ISOMERASE D"/>
    <property type="match status" value="1"/>
</dbReference>
<evidence type="ECO:0000256" key="5">
    <source>
        <dbReference type="ARBA" id="ARBA00022989"/>
    </source>
</evidence>
<keyword evidence="4 13" id="KW-0812">Transmembrane</keyword>
<keyword evidence="2" id="KW-1003">Cell membrane</keyword>
<evidence type="ECO:0000256" key="12">
    <source>
        <dbReference type="PROSITE-ProRule" id="PRU00278"/>
    </source>
</evidence>
<feature type="transmembrane region" description="Helical" evidence="13">
    <location>
        <begin position="12"/>
        <end position="29"/>
    </location>
</feature>
<keyword evidence="8 12" id="KW-0413">Isomerase</keyword>
<dbReference type="GO" id="GO:0005886">
    <property type="term" value="C:plasma membrane"/>
    <property type="evidence" value="ECO:0007669"/>
    <property type="project" value="UniProtKB-SubCell"/>
</dbReference>
<protein>
    <recommendedName>
        <fullName evidence="10">Periplasmic chaperone PpiD</fullName>
    </recommendedName>
    <alternativeName>
        <fullName evidence="11">Periplasmic folding chaperone</fullName>
    </alternativeName>
</protein>